<protein>
    <submittedName>
        <fullName evidence="2">Uncharacterized protein</fullName>
    </submittedName>
</protein>
<accession>A0A383VNV3</accession>
<organism evidence="2 3">
    <name type="scientific">Tetradesmus obliquus</name>
    <name type="common">Green alga</name>
    <name type="synonym">Acutodesmus obliquus</name>
    <dbReference type="NCBI Taxonomy" id="3088"/>
    <lineage>
        <taxon>Eukaryota</taxon>
        <taxon>Viridiplantae</taxon>
        <taxon>Chlorophyta</taxon>
        <taxon>core chlorophytes</taxon>
        <taxon>Chlorophyceae</taxon>
        <taxon>CS clade</taxon>
        <taxon>Sphaeropleales</taxon>
        <taxon>Scenedesmaceae</taxon>
        <taxon>Tetradesmus</taxon>
    </lineage>
</organism>
<dbReference type="EMBL" id="FNXT01000701">
    <property type="protein sequence ID" value="SZX66432.1"/>
    <property type="molecule type" value="Genomic_DNA"/>
</dbReference>
<dbReference type="AlphaFoldDB" id="A0A383VNV3"/>
<feature type="region of interest" description="Disordered" evidence="1">
    <location>
        <begin position="355"/>
        <end position="405"/>
    </location>
</feature>
<feature type="compositionally biased region" description="Pro residues" evidence="1">
    <location>
        <begin position="386"/>
        <end position="396"/>
    </location>
</feature>
<evidence type="ECO:0000313" key="3">
    <source>
        <dbReference type="Proteomes" id="UP000256970"/>
    </source>
</evidence>
<keyword evidence="3" id="KW-1185">Reference proteome</keyword>
<feature type="region of interest" description="Disordered" evidence="1">
    <location>
        <begin position="422"/>
        <end position="454"/>
    </location>
</feature>
<name>A0A383VNV3_TETOB</name>
<dbReference type="Gene3D" id="3.30.160.60">
    <property type="entry name" value="Classic Zinc Finger"/>
    <property type="match status" value="1"/>
</dbReference>
<evidence type="ECO:0000256" key="1">
    <source>
        <dbReference type="SAM" id="MobiDB-lite"/>
    </source>
</evidence>
<feature type="compositionally biased region" description="Low complexity" evidence="1">
    <location>
        <begin position="355"/>
        <end position="385"/>
    </location>
</feature>
<dbReference type="Proteomes" id="UP000256970">
    <property type="component" value="Unassembled WGS sequence"/>
</dbReference>
<evidence type="ECO:0000313" key="2">
    <source>
        <dbReference type="EMBL" id="SZX66432.1"/>
    </source>
</evidence>
<proteinExistence type="predicted"/>
<gene>
    <name evidence="2" type="ORF">BQ4739_LOCUS6846</name>
</gene>
<reference evidence="2 3" key="1">
    <citation type="submission" date="2016-10" db="EMBL/GenBank/DDBJ databases">
        <authorList>
            <person name="Cai Z."/>
        </authorList>
    </citation>
    <scope>NUCLEOTIDE SEQUENCE [LARGE SCALE GENOMIC DNA]</scope>
</reference>
<feature type="compositionally biased region" description="Low complexity" evidence="1">
    <location>
        <begin position="422"/>
        <end position="443"/>
    </location>
</feature>
<dbReference type="STRING" id="3088.A0A383VNV3"/>
<sequence length="718" mass="76391">MEPGEGPEEDQSISGSERYFCPFPGCKRSFAELWRLKVHYRAPPDIRGSGKERGHGTELTHCPKCGKGLKPGKHHVGCSGGKAAPRQAKRQRQAAAANTMAVQEGMNGDAQAMYGNCMVMPGAYGQGMPAGMPPNGYGAAYGQQYAPFPHQQCQPDMSGSYFQGQPHPMGGLLQQQPQMQPQQQGIQSPTLGMGLAQDQLNSTGSVVLQGGPGDMLMGNPQGYQYQQQAMPLQQQQQQLMPMQQPQEQQELLQPHPELIQPQQPMMDMLDSSHLQQPQQQQLMMQQPQVKQEPVTMGMAHQVNTASGAYMAQQQQQQQAMQHQQMMLPQDQGYLGQDAAAAGLMPPPPPVQMVHMQQQQPMLQQPAEAVQQQPQHVQQQQQQQMLPPAPVPPPPAPSQLQPVPGLTTQISSSLFDDIDNMSAAAAGTGSSSSGAGAAPESTRAPSPPPLPADFPQASGMGTLFNFSQFSQKLPAAQGPSQQMAMMPRGMEQELPPSMDELWTPEATYDHHSDGDLMQLLFGAPEQPPTMATIHLHHFLEDDACSSPLLTGLIGGSMDDLRAAEAKAGGDGAAGGAGATAHAIAAGPPHAQPAAAPPADGKAAVHASTAGMMLPPAAVLLEPHQHGMHQYQHHPQQQQQQQQGLLVPKLEQQQQLQPGVNGVIHSQCGASATIQVHMQMHGGDAAASAAAGMVQIKGEDGCMMQKAVPSMPGAVASRAT</sequence>